<dbReference type="InterPro" id="IPR050175">
    <property type="entry name" value="Complex_I_Subunit_2"/>
</dbReference>
<keyword evidence="15 18" id="KW-0496">Mitochondrion</keyword>
<dbReference type="PRINTS" id="PR01436">
    <property type="entry name" value="NADHDHGNASE2"/>
</dbReference>
<evidence type="ECO:0000313" key="21">
    <source>
        <dbReference type="EMBL" id="AXZ71055.1"/>
    </source>
</evidence>
<dbReference type="GO" id="GO:0005743">
    <property type="term" value="C:mitochondrial inner membrane"/>
    <property type="evidence" value="ECO:0007669"/>
    <property type="project" value="UniProtKB-SubCell"/>
</dbReference>
<evidence type="ECO:0000256" key="4">
    <source>
        <dbReference type="ARBA" id="ARBA00012944"/>
    </source>
</evidence>
<reference evidence="21" key="1">
    <citation type="submission" date="2017-08" db="EMBL/GenBank/DDBJ databases">
        <authorList>
            <person name="Li X.-K."/>
            <person name="Yang D."/>
        </authorList>
    </citation>
    <scope>NUCLEOTIDE SEQUENCE</scope>
</reference>
<accession>A0A5H2PEK9</accession>
<evidence type="ECO:0000256" key="10">
    <source>
        <dbReference type="ARBA" id="ARBA00022967"/>
    </source>
</evidence>
<dbReference type="PANTHER" id="PTHR46552:SF1">
    <property type="entry name" value="NADH-UBIQUINONE OXIDOREDUCTASE CHAIN 2"/>
    <property type="match status" value="1"/>
</dbReference>
<evidence type="ECO:0000256" key="5">
    <source>
        <dbReference type="ARBA" id="ARBA00021008"/>
    </source>
</evidence>
<dbReference type="InterPro" id="IPR003917">
    <property type="entry name" value="NADH_UbQ_OxRdtase_chain2"/>
</dbReference>
<keyword evidence="10 18" id="KW-1278">Translocase</keyword>
<geneLocation type="mitochondrion" evidence="21"/>
<feature type="domain" description="NADH:quinone oxidoreductase/Mrp antiporter transmembrane" evidence="19">
    <location>
        <begin position="24"/>
        <end position="290"/>
    </location>
</feature>
<dbReference type="EMBL" id="MF774215">
    <property type="protein sequence ID" value="AXZ71055.1"/>
    <property type="molecule type" value="Genomic_DNA"/>
</dbReference>
<keyword evidence="11 18" id="KW-0249">Electron transport</keyword>
<evidence type="ECO:0000256" key="18">
    <source>
        <dbReference type="RuleBase" id="RU003403"/>
    </source>
</evidence>
<comment type="function">
    <text evidence="18">Core subunit of the mitochondrial membrane respiratory chain NADH dehydrogenase (Complex I) which catalyzes electron transfer from NADH through the respiratory chain, using ubiquinone as an electron acceptor. Essential for the catalytic activity and assembly of complex I.</text>
</comment>
<comment type="catalytic activity">
    <reaction evidence="17 18">
        <text>a ubiquinone + NADH + 5 H(+)(in) = a ubiquinol + NAD(+) + 4 H(+)(out)</text>
        <dbReference type="Rhea" id="RHEA:29091"/>
        <dbReference type="Rhea" id="RHEA-COMP:9565"/>
        <dbReference type="Rhea" id="RHEA-COMP:9566"/>
        <dbReference type="ChEBI" id="CHEBI:15378"/>
        <dbReference type="ChEBI" id="CHEBI:16389"/>
        <dbReference type="ChEBI" id="CHEBI:17976"/>
        <dbReference type="ChEBI" id="CHEBI:57540"/>
        <dbReference type="ChEBI" id="CHEBI:57945"/>
        <dbReference type="EC" id="7.1.1.2"/>
    </reaction>
</comment>
<dbReference type="GO" id="GO:0006120">
    <property type="term" value="P:mitochondrial electron transport, NADH to ubiquinone"/>
    <property type="evidence" value="ECO:0007669"/>
    <property type="project" value="InterPro"/>
</dbReference>
<dbReference type="Pfam" id="PF00361">
    <property type="entry name" value="Proton_antipo_M"/>
    <property type="match status" value="1"/>
</dbReference>
<dbReference type="InterPro" id="IPR010933">
    <property type="entry name" value="NADH_DH_su2_C"/>
</dbReference>
<dbReference type="Pfam" id="PF06444">
    <property type="entry name" value="NADH_dehy_S2_C"/>
    <property type="match status" value="1"/>
</dbReference>
<dbReference type="AlphaFoldDB" id="A0A5H2PEK9"/>
<gene>
    <name evidence="21" type="primary">ND2</name>
</gene>
<evidence type="ECO:0000259" key="20">
    <source>
        <dbReference type="Pfam" id="PF06444"/>
    </source>
</evidence>
<comment type="function">
    <text evidence="1">Core subunit of the mitochondrial membrane respiratory chain NADH dehydrogenase (Complex I) that is believed to belong to the minimal assembly required for catalysis. Complex I functions in the transfer of electrons from NADH to the respiratory chain. The immediate electron acceptor for the enzyme is believed to be ubiquinone.</text>
</comment>
<feature type="transmembrane region" description="Helical" evidence="18">
    <location>
        <begin position="153"/>
        <end position="171"/>
    </location>
</feature>
<organism evidence="21">
    <name type="scientific">Lonchoptera multiseta</name>
    <dbReference type="NCBI Taxonomy" id="2321081"/>
    <lineage>
        <taxon>Eukaryota</taxon>
        <taxon>Metazoa</taxon>
        <taxon>Ecdysozoa</taxon>
        <taxon>Arthropoda</taxon>
        <taxon>Hexapoda</taxon>
        <taxon>Insecta</taxon>
        <taxon>Pterygota</taxon>
        <taxon>Neoptera</taxon>
        <taxon>Endopterygota</taxon>
        <taxon>Diptera</taxon>
        <taxon>Brachycera</taxon>
        <taxon>Muscomorpha</taxon>
        <taxon>Platypezoidea</taxon>
        <taxon>Lonchopteridae</taxon>
        <taxon>Lonchoptera</taxon>
    </lineage>
</organism>
<evidence type="ECO:0000256" key="12">
    <source>
        <dbReference type="ARBA" id="ARBA00022989"/>
    </source>
</evidence>
<keyword evidence="12 18" id="KW-1133">Transmembrane helix</keyword>
<feature type="transmembrane region" description="Helical" evidence="18">
    <location>
        <begin position="324"/>
        <end position="345"/>
    </location>
</feature>
<keyword evidence="16 18" id="KW-0472">Membrane</keyword>
<comment type="subcellular location">
    <subcellularLocation>
        <location evidence="2 18">Mitochondrion inner membrane</location>
        <topology evidence="2 18">Multi-pass membrane protein</topology>
    </subcellularLocation>
</comment>
<evidence type="ECO:0000256" key="7">
    <source>
        <dbReference type="ARBA" id="ARBA00022660"/>
    </source>
</evidence>
<keyword evidence="13 18" id="KW-0520">NAD</keyword>
<keyword evidence="14 18" id="KW-0830">Ubiquinone</keyword>
<evidence type="ECO:0000256" key="15">
    <source>
        <dbReference type="ARBA" id="ARBA00023128"/>
    </source>
</evidence>
<feature type="transmembrane region" description="Helical" evidence="18">
    <location>
        <begin position="243"/>
        <end position="262"/>
    </location>
</feature>
<feature type="transmembrane region" description="Helical" evidence="18">
    <location>
        <begin position="200"/>
        <end position="222"/>
    </location>
</feature>
<keyword evidence="9 18" id="KW-0999">Mitochondrion inner membrane</keyword>
<keyword evidence="8 18" id="KW-0812">Transmembrane</keyword>
<evidence type="ECO:0000256" key="1">
    <source>
        <dbReference type="ARBA" id="ARBA00003257"/>
    </source>
</evidence>
<comment type="similarity">
    <text evidence="3 18">Belongs to the complex I subunit 2 family.</text>
</comment>
<sequence>MFNNSSKILFLLILMSGTLITISANTWLGAWMGLEINLLSFIPLMNDNKHNLMATEASLKYFLTQAMASIILLFAIILMMMKYNLISQSEIYTKFNFMSIIMLSALALKSGAAPFHFWFPGVMEGLTWMNSLILMTWQKLAPLILISYLKLNIYIYMIILLSVMFGSLGGLNQTSLRKIMAFSSINHLGWMLSAMMFNEYLWLFYFLIYSFLSMNLVILFFMCKIYHINQLFSIYFNDKVVKFSFMFNLLSLGGLPPFLGFLPKWMVIQSLSMISQLNLLFLMTLMTLITLYFYLRMCYSAFMMNYFETNWNYVLNINKNVMNLYLVFSFISISGMFYISFLYYVF</sequence>
<evidence type="ECO:0000256" key="9">
    <source>
        <dbReference type="ARBA" id="ARBA00022792"/>
    </source>
</evidence>
<dbReference type="EC" id="7.1.1.2" evidence="4 18"/>
<feature type="transmembrane region" description="Helical" evidence="18">
    <location>
        <begin position="125"/>
        <end position="146"/>
    </location>
</feature>
<name>A0A5H2PEK9_9MUSC</name>
<feature type="transmembrane region" description="Helical" evidence="18">
    <location>
        <begin position="274"/>
        <end position="295"/>
    </location>
</feature>
<dbReference type="GO" id="GO:0008137">
    <property type="term" value="F:NADH dehydrogenase (ubiquinone) activity"/>
    <property type="evidence" value="ECO:0007669"/>
    <property type="project" value="UniProtKB-EC"/>
</dbReference>
<evidence type="ECO:0000259" key="19">
    <source>
        <dbReference type="Pfam" id="PF00361"/>
    </source>
</evidence>
<evidence type="ECO:0000256" key="6">
    <source>
        <dbReference type="ARBA" id="ARBA00022448"/>
    </source>
</evidence>
<evidence type="ECO:0000256" key="14">
    <source>
        <dbReference type="ARBA" id="ARBA00023075"/>
    </source>
</evidence>
<dbReference type="PANTHER" id="PTHR46552">
    <property type="entry name" value="NADH-UBIQUINONE OXIDOREDUCTASE CHAIN 2"/>
    <property type="match status" value="1"/>
</dbReference>
<reference evidence="21" key="2">
    <citation type="submission" date="2019-09" db="EMBL/GenBank/DDBJ databases">
        <title>The complete mitochondrial genome analysis of Eristalis tenax (Diptera, Syrphidae).</title>
        <authorList>
            <person name="Li X."/>
            <person name="Yang D."/>
        </authorList>
    </citation>
    <scope>NUCLEOTIDE SEQUENCE</scope>
</reference>
<dbReference type="InterPro" id="IPR001750">
    <property type="entry name" value="ND/Mrp_TM"/>
</dbReference>
<feature type="domain" description="NADH dehydrogenase subunit 2 C-terminal" evidence="20">
    <location>
        <begin position="291"/>
        <end position="342"/>
    </location>
</feature>
<protein>
    <recommendedName>
        <fullName evidence="5 18">NADH-ubiquinone oxidoreductase chain 2</fullName>
        <ecNumber evidence="4 18">7.1.1.2</ecNumber>
    </recommendedName>
</protein>
<keyword evidence="6" id="KW-0813">Transport</keyword>
<evidence type="ECO:0000256" key="16">
    <source>
        <dbReference type="ARBA" id="ARBA00023136"/>
    </source>
</evidence>
<evidence type="ECO:0000256" key="11">
    <source>
        <dbReference type="ARBA" id="ARBA00022982"/>
    </source>
</evidence>
<evidence type="ECO:0000256" key="8">
    <source>
        <dbReference type="ARBA" id="ARBA00022692"/>
    </source>
</evidence>
<evidence type="ECO:0000256" key="2">
    <source>
        <dbReference type="ARBA" id="ARBA00004448"/>
    </source>
</evidence>
<evidence type="ECO:0000256" key="17">
    <source>
        <dbReference type="ARBA" id="ARBA00049551"/>
    </source>
</evidence>
<keyword evidence="7 18" id="KW-0679">Respiratory chain</keyword>
<evidence type="ECO:0000256" key="3">
    <source>
        <dbReference type="ARBA" id="ARBA00007012"/>
    </source>
</evidence>
<evidence type="ECO:0000256" key="13">
    <source>
        <dbReference type="ARBA" id="ARBA00023027"/>
    </source>
</evidence>
<proteinExistence type="inferred from homology"/>
<feature type="transmembrane region" description="Helical" evidence="18">
    <location>
        <begin position="95"/>
        <end position="119"/>
    </location>
</feature>
<feature type="transmembrane region" description="Helical" evidence="18">
    <location>
        <begin position="61"/>
        <end position="83"/>
    </location>
</feature>